<reference evidence="1" key="1">
    <citation type="submission" date="2021-08" db="EMBL/GenBank/DDBJ databases">
        <title>The first chromosome-level gecko genome reveals the dynamic sex chromosomes of Neotropical dwarf geckos (Sphaerodactylidae: Sphaerodactylus).</title>
        <authorList>
            <person name="Pinto B.J."/>
            <person name="Keating S.E."/>
            <person name="Gamble T."/>
        </authorList>
    </citation>
    <scope>NUCLEOTIDE SEQUENCE</scope>
    <source>
        <strain evidence="1">TG3544</strain>
    </source>
</reference>
<comment type="caution">
    <text evidence="1">The sequence shown here is derived from an EMBL/GenBank/DDBJ whole genome shotgun (WGS) entry which is preliminary data.</text>
</comment>
<protein>
    <submittedName>
        <fullName evidence="1">Uncharacterized protein</fullName>
    </submittedName>
</protein>
<dbReference type="Proteomes" id="UP000827872">
    <property type="component" value="Linkage Group LG01"/>
</dbReference>
<accession>A0ACB8GA65</accession>
<keyword evidence="2" id="KW-1185">Reference proteome</keyword>
<gene>
    <name evidence="1" type="ORF">K3G42_018535</name>
</gene>
<evidence type="ECO:0000313" key="1">
    <source>
        <dbReference type="EMBL" id="KAH8016493.1"/>
    </source>
</evidence>
<sequence>MADGFRLPFAVVVLVLLGSQETRTEQELRFQPVPRQRPVRLFTELELARYDGQEEGQPIYIAVKGVVFDVTSGKEFYGKGAPYNVLVGKDSTRGIAKMSLDPVDLTHDTMGLTTEELQSLDETFNNVYKAKYPIVGYTAQRILSEDGSPNPNFKPEDQPHFSIKDEF</sequence>
<evidence type="ECO:0000313" key="2">
    <source>
        <dbReference type="Proteomes" id="UP000827872"/>
    </source>
</evidence>
<name>A0ACB8GA65_9SAUR</name>
<proteinExistence type="predicted"/>
<organism evidence="1 2">
    <name type="scientific">Sphaerodactylus townsendi</name>
    <dbReference type="NCBI Taxonomy" id="933632"/>
    <lineage>
        <taxon>Eukaryota</taxon>
        <taxon>Metazoa</taxon>
        <taxon>Chordata</taxon>
        <taxon>Craniata</taxon>
        <taxon>Vertebrata</taxon>
        <taxon>Euteleostomi</taxon>
        <taxon>Lepidosauria</taxon>
        <taxon>Squamata</taxon>
        <taxon>Bifurcata</taxon>
        <taxon>Gekkota</taxon>
        <taxon>Sphaerodactylidae</taxon>
        <taxon>Sphaerodactylus</taxon>
    </lineage>
</organism>
<dbReference type="EMBL" id="CM037614">
    <property type="protein sequence ID" value="KAH8016493.1"/>
    <property type="molecule type" value="Genomic_DNA"/>
</dbReference>